<dbReference type="AlphaFoldDB" id="A0AAV1KF70"/>
<comment type="caution">
    <text evidence="3">The sequence shown here is derived from an EMBL/GenBank/DDBJ whole genome shotgun (WGS) entry which is preliminary data.</text>
</comment>
<dbReference type="EMBL" id="CAVLGL010000024">
    <property type="protein sequence ID" value="CAK1581204.1"/>
    <property type="molecule type" value="Genomic_DNA"/>
</dbReference>
<protein>
    <recommendedName>
        <fullName evidence="2">MADF domain-containing protein</fullName>
    </recommendedName>
</protein>
<keyword evidence="4" id="KW-1185">Reference proteome</keyword>
<gene>
    <name evidence="3" type="ORF">PARMNEM_LOCUS2895</name>
</gene>
<evidence type="ECO:0000313" key="4">
    <source>
        <dbReference type="Proteomes" id="UP001314205"/>
    </source>
</evidence>
<evidence type="ECO:0000256" key="1">
    <source>
        <dbReference type="SAM" id="MobiDB-lite"/>
    </source>
</evidence>
<dbReference type="Proteomes" id="UP001314205">
    <property type="component" value="Unassembled WGS sequence"/>
</dbReference>
<evidence type="ECO:0000259" key="2">
    <source>
        <dbReference type="PROSITE" id="PS51029"/>
    </source>
</evidence>
<feature type="region of interest" description="Disordered" evidence="1">
    <location>
        <begin position="149"/>
        <end position="177"/>
    </location>
</feature>
<organism evidence="3 4">
    <name type="scientific">Parnassius mnemosyne</name>
    <name type="common">clouded apollo</name>
    <dbReference type="NCBI Taxonomy" id="213953"/>
    <lineage>
        <taxon>Eukaryota</taxon>
        <taxon>Metazoa</taxon>
        <taxon>Ecdysozoa</taxon>
        <taxon>Arthropoda</taxon>
        <taxon>Hexapoda</taxon>
        <taxon>Insecta</taxon>
        <taxon>Pterygota</taxon>
        <taxon>Neoptera</taxon>
        <taxon>Endopterygota</taxon>
        <taxon>Lepidoptera</taxon>
        <taxon>Glossata</taxon>
        <taxon>Ditrysia</taxon>
        <taxon>Papilionoidea</taxon>
        <taxon>Papilionidae</taxon>
        <taxon>Parnassiinae</taxon>
        <taxon>Parnassini</taxon>
        <taxon>Parnassius</taxon>
        <taxon>Driopa</taxon>
    </lineage>
</organism>
<dbReference type="InterPro" id="IPR006578">
    <property type="entry name" value="MADF-dom"/>
</dbReference>
<dbReference type="Pfam" id="PF10545">
    <property type="entry name" value="MADF_DNA_bdg"/>
    <property type="match status" value="1"/>
</dbReference>
<sequence length="388" mass="45156">MEDENNVDISILTQNQYLSIFIKTWETYPELWNTCCESYRDKVRKNNAFDKLLDIYKKMKPNSTREDVKKKLNALRTNFRKELKKIHKSKSSGKGTDEVYVPSAWTYYELLFLTNDEQPIKKTMEVSLYFLINLLITLRRLEDKENDQDQYSYSISSMDPPPTPVSENKKRKKENDQQNLLQRTLSFLEKDSSDNQEEYHLAKVWAAKLTKLESTQKLFAEKAINDILFEAQLGKLNKNSVKVNEHVPYTSSPLLPRQSLYHPRVNYIPSPSQSPSTQDSILRYNLTPSPHSIYNNEHNIDNTITMKPSQILSKTQSHHQPIVTTGIPSQIILRHPLTRLQQFGYGPQDTISQENKQNNNITSKVITFEGDVHAKYTPKEDISNFFQS</sequence>
<dbReference type="SMART" id="SM00595">
    <property type="entry name" value="MADF"/>
    <property type="match status" value="1"/>
</dbReference>
<proteinExistence type="predicted"/>
<feature type="domain" description="MADF" evidence="2">
    <location>
        <begin position="20"/>
        <end position="119"/>
    </location>
</feature>
<evidence type="ECO:0000313" key="3">
    <source>
        <dbReference type="EMBL" id="CAK1581204.1"/>
    </source>
</evidence>
<accession>A0AAV1KF70</accession>
<dbReference type="PANTHER" id="PTHR21505:SF8">
    <property type="entry name" value="DPT-YFP REPRESSOR BY OVEREXPRESSION, ISOFORM D-RELATED"/>
    <property type="match status" value="1"/>
</dbReference>
<name>A0AAV1KF70_9NEOP</name>
<dbReference type="PROSITE" id="PS51029">
    <property type="entry name" value="MADF"/>
    <property type="match status" value="1"/>
</dbReference>
<dbReference type="PANTHER" id="PTHR21505">
    <property type="entry name" value="MADF DOMAIN-CONTAINING PROTEIN-RELATED"/>
    <property type="match status" value="1"/>
</dbReference>
<reference evidence="3 4" key="1">
    <citation type="submission" date="2023-11" db="EMBL/GenBank/DDBJ databases">
        <authorList>
            <person name="Hedman E."/>
            <person name="Englund M."/>
            <person name="Stromberg M."/>
            <person name="Nyberg Akerstrom W."/>
            <person name="Nylinder S."/>
            <person name="Jareborg N."/>
            <person name="Kallberg Y."/>
            <person name="Kronander E."/>
        </authorList>
    </citation>
    <scope>NUCLEOTIDE SEQUENCE [LARGE SCALE GENOMIC DNA]</scope>
</reference>